<keyword evidence="6 8" id="KW-0472">Membrane</keyword>
<keyword evidence="5 8" id="KW-1133">Transmembrane helix</keyword>
<dbReference type="AlphaFoldDB" id="A0A8K0UDR1"/>
<evidence type="ECO:0000256" key="4">
    <source>
        <dbReference type="ARBA" id="ARBA00022692"/>
    </source>
</evidence>
<accession>A0A8K0UDR1</accession>
<dbReference type="OrthoDB" id="3437016at2759"/>
<dbReference type="Proteomes" id="UP000813824">
    <property type="component" value="Unassembled WGS sequence"/>
</dbReference>
<feature type="transmembrane region" description="Helical" evidence="8">
    <location>
        <begin position="74"/>
        <end position="93"/>
    </location>
</feature>
<evidence type="ECO:0000256" key="6">
    <source>
        <dbReference type="ARBA" id="ARBA00023136"/>
    </source>
</evidence>
<feature type="transmembrane region" description="Helical" evidence="8">
    <location>
        <begin position="162"/>
        <end position="186"/>
    </location>
</feature>
<feature type="transmembrane region" description="Helical" evidence="8">
    <location>
        <begin position="340"/>
        <end position="359"/>
    </location>
</feature>
<dbReference type="PRINTS" id="PR01036">
    <property type="entry name" value="TCRTETB"/>
</dbReference>
<dbReference type="Pfam" id="PF07690">
    <property type="entry name" value="MFS_1"/>
    <property type="match status" value="1"/>
</dbReference>
<feature type="transmembrane region" description="Helical" evidence="8">
    <location>
        <begin position="193"/>
        <end position="211"/>
    </location>
</feature>
<dbReference type="InterPro" id="IPR020846">
    <property type="entry name" value="MFS_dom"/>
</dbReference>
<feature type="domain" description="Major facilitator superfamily (MFS) profile" evidence="9">
    <location>
        <begin position="40"/>
        <end position="525"/>
    </location>
</feature>
<dbReference type="EMBL" id="JAEVFJ010000058">
    <property type="protein sequence ID" value="KAH8078743.1"/>
    <property type="molecule type" value="Genomic_DNA"/>
</dbReference>
<dbReference type="Gene3D" id="1.20.1720.10">
    <property type="entry name" value="Multidrug resistance protein D"/>
    <property type="match status" value="1"/>
</dbReference>
<evidence type="ECO:0000313" key="10">
    <source>
        <dbReference type="EMBL" id="KAH8078743.1"/>
    </source>
</evidence>
<feature type="transmembrane region" description="Helical" evidence="8">
    <location>
        <begin position="299"/>
        <end position="319"/>
    </location>
</feature>
<reference evidence="10" key="1">
    <citation type="journal article" date="2021" name="New Phytol.">
        <title>Evolutionary innovations through gain and loss of genes in the ectomycorrhizal Boletales.</title>
        <authorList>
            <person name="Wu G."/>
            <person name="Miyauchi S."/>
            <person name="Morin E."/>
            <person name="Kuo A."/>
            <person name="Drula E."/>
            <person name="Varga T."/>
            <person name="Kohler A."/>
            <person name="Feng B."/>
            <person name="Cao Y."/>
            <person name="Lipzen A."/>
            <person name="Daum C."/>
            <person name="Hundley H."/>
            <person name="Pangilinan J."/>
            <person name="Johnson J."/>
            <person name="Barry K."/>
            <person name="LaButti K."/>
            <person name="Ng V."/>
            <person name="Ahrendt S."/>
            <person name="Min B."/>
            <person name="Choi I.G."/>
            <person name="Park H."/>
            <person name="Plett J.M."/>
            <person name="Magnuson J."/>
            <person name="Spatafora J.W."/>
            <person name="Nagy L.G."/>
            <person name="Henrissat B."/>
            <person name="Grigoriev I.V."/>
            <person name="Yang Z.L."/>
            <person name="Xu J."/>
            <person name="Martin F.M."/>
        </authorList>
    </citation>
    <scope>NUCLEOTIDE SEQUENCE</scope>
    <source>
        <strain evidence="10">KKN 215</strain>
    </source>
</reference>
<keyword evidence="11" id="KW-1185">Reference proteome</keyword>
<dbReference type="CDD" id="cd17502">
    <property type="entry name" value="MFS_Azr1_MDR_like"/>
    <property type="match status" value="1"/>
</dbReference>
<dbReference type="SUPFAM" id="SSF103473">
    <property type="entry name" value="MFS general substrate transporter"/>
    <property type="match status" value="1"/>
</dbReference>
<feature type="transmembrane region" description="Helical" evidence="8">
    <location>
        <begin position="396"/>
        <end position="416"/>
    </location>
</feature>
<feature type="transmembrane region" description="Helical" evidence="8">
    <location>
        <begin position="105"/>
        <end position="123"/>
    </location>
</feature>
<gene>
    <name evidence="10" type="ORF">BXZ70DRAFT_1051198</name>
</gene>
<feature type="transmembrane region" description="Helical" evidence="8">
    <location>
        <begin position="365"/>
        <end position="384"/>
    </location>
</feature>
<dbReference type="InterPro" id="IPR036259">
    <property type="entry name" value="MFS_trans_sf"/>
</dbReference>
<evidence type="ECO:0000256" key="7">
    <source>
        <dbReference type="SAM" id="MobiDB-lite"/>
    </source>
</evidence>
<dbReference type="GO" id="GO:0005886">
    <property type="term" value="C:plasma membrane"/>
    <property type="evidence" value="ECO:0007669"/>
    <property type="project" value="UniProtKB-SubCell"/>
</dbReference>
<organism evidence="10 11">
    <name type="scientific">Cristinia sonorae</name>
    <dbReference type="NCBI Taxonomy" id="1940300"/>
    <lineage>
        <taxon>Eukaryota</taxon>
        <taxon>Fungi</taxon>
        <taxon>Dikarya</taxon>
        <taxon>Basidiomycota</taxon>
        <taxon>Agaricomycotina</taxon>
        <taxon>Agaricomycetes</taxon>
        <taxon>Agaricomycetidae</taxon>
        <taxon>Agaricales</taxon>
        <taxon>Pleurotineae</taxon>
        <taxon>Stephanosporaceae</taxon>
        <taxon>Cristinia</taxon>
    </lineage>
</organism>
<dbReference type="InterPro" id="IPR005829">
    <property type="entry name" value="Sugar_transporter_CS"/>
</dbReference>
<evidence type="ECO:0000256" key="1">
    <source>
        <dbReference type="ARBA" id="ARBA00004651"/>
    </source>
</evidence>
<keyword evidence="4 8" id="KW-0812">Transmembrane</keyword>
<dbReference type="PANTHER" id="PTHR23501:SF102">
    <property type="entry name" value="DRUG TRANSPORTER, PUTATIVE (AFU_ORTHOLOGUE AFUA_3G08530)-RELATED"/>
    <property type="match status" value="1"/>
</dbReference>
<dbReference type="InterPro" id="IPR011701">
    <property type="entry name" value="MFS"/>
</dbReference>
<name>A0A8K0UDR1_9AGAR</name>
<comment type="subcellular location">
    <subcellularLocation>
        <location evidence="1">Cell membrane</location>
        <topology evidence="1">Multi-pass membrane protein</topology>
    </subcellularLocation>
</comment>
<dbReference type="PANTHER" id="PTHR23501">
    <property type="entry name" value="MAJOR FACILITATOR SUPERFAMILY"/>
    <property type="match status" value="1"/>
</dbReference>
<feature type="transmembrane region" description="Helical" evidence="8">
    <location>
        <begin position="258"/>
        <end position="279"/>
    </location>
</feature>
<keyword evidence="2" id="KW-0813">Transport</keyword>
<keyword evidence="3" id="KW-1003">Cell membrane</keyword>
<dbReference type="PROSITE" id="PS00216">
    <property type="entry name" value="SUGAR_TRANSPORT_1"/>
    <property type="match status" value="1"/>
</dbReference>
<dbReference type="PROSITE" id="PS50850">
    <property type="entry name" value="MFS"/>
    <property type="match status" value="1"/>
</dbReference>
<dbReference type="GO" id="GO:0022857">
    <property type="term" value="F:transmembrane transporter activity"/>
    <property type="evidence" value="ECO:0007669"/>
    <property type="project" value="InterPro"/>
</dbReference>
<feature type="transmembrane region" description="Helical" evidence="8">
    <location>
        <begin position="501"/>
        <end position="520"/>
    </location>
</feature>
<evidence type="ECO:0000256" key="8">
    <source>
        <dbReference type="SAM" id="Phobius"/>
    </source>
</evidence>
<evidence type="ECO:0000259" key="9">
    <source>
        <dbReference type="PROSITE" id="PS50850"/>
    </source>
</evidence>
<dbReference type="FunFam" id="1.20.1720.10:FF:000004">
    <property type="entry name" value="EmrB/QacA family drug resistance transporter"/>
    <property type="match status" value="1"/>
</dbReference>
<feature type="region of interest" description="Disordered" evidence="7">
    <location>
        <begin position="1"/>
        <end position="32"/>
    </location>
</feature>
<proteinExistence type="predicted"/>
<protein>
    <submittedName>
        <fullName evidence="10">Iron permease</fullName>
    </submittedName>
</protein>
<evidence type="ECO:0000256" key="5">
    <source>
        <dbReference type="ARBA" id="ARBA00022989"/>
    </source>
</evidence>
<evidence type="ECO:0000256" key="3">
    <source>
        <dbReference type="ARBA" id="ARBA00022475"/>
    </source>
</evidence>
<sequence>MASVQTTGAKAEAEQPQEMVELKPEASTKRPGKGSVFCLSLIAILFSVLLAALDLTAVSTILPTLTEDLNGKDNFTWVASAYALASAAILPLIGGLADVFGRKPVMMGCIILFSLGSALAGAAKNMDMMIAARTVQGLGGGGISTVCQIVIADLVPLSERGLYQGFIGLVFSLAAGIGPIVGGVFAQKVSWRWLFYLNLPIAGISLVLVAFFLRVRTPQGSFWEKVAKVDWFGNVIVIAGTTLAIMGLTWGGTRYPWVSVYVLVPLFLGLGLLAAFVVYEAHVPKVPTIPFRILNNTTTYSGYICTFIHGIASITLIYYTPIYFQACLNASPIQSSVYGFPNAFLVSPFSFVCGVWVRATGRYRIPNAVGWVFTVVGFGLMSLLRADSRTAQWVGYQILVSIGVGLNFGGPMYAVLAPLPVTSSAYALAFFQFTRTFAYSWGMTISSTVLQNQLQKRLPVEFISSFPQGLEIAISAIPKIRSLPQPLQSQVQVAFADSLSVVWKTMIGISAVGILVLPMMKDIPMGSATDETFGLDVKSEKVEEKTA</sequence>
<feature type="transmembrane region" description="Helical" evidence="8">
    <location>
        <begin position="231"/>
        <end position="251"/>
    </location>
</feature>
<evidence type="ECO:0000256" key="2">
    <source>
        <dbReference type="ARBA" id="ARBA00022448"/>
    </source>
</evidence>
<feature type="transmembrane region" description="Helical" evidence="8">
    <location>
        <begin position="36"/>
        <end position="62"/>
    </location>
</feature>
<evidence type="ECO:0000313" key="11">
    <source>
        <dbReference type="Proteomes" id="UP000813824"/>
    </source>
</evidence>
<comment type="caution">
    <text evidence="10">The sequence shown here is derived from an EMBL/GenBank/DDBJ whole genome shotgun (WGS) entry which is preliminary data.</text>
</comment>